<dbReference type="AlphaFoldDB" id="A0A3D9HEC4"/>
<evidence type="ECO:0000256" key="2">
    <source>
        <dbReference type="SAM" id="SignalP"/>
    </source>
</evidence>
<protein>
    <recommendedName>
        <fullName evidence="5">Alginate lyase</fullName>
    </recommendedName>
</protein>
<dbReference type="EMBL" id="QRDX01000005">
    <property type="protein sequence ID" value="RED47824.1"/>
    <property type="molecule type" value="Genomic_DNA"/>
</dbReference>
<feature type="region of interest" description="Disordered" evidence="1">
    <location>
        <begin position="33"/>
        <end position="67"/>
    </location>
</feature>
<dbReference type="RefSeq" id="WP_116524192.1">
    <property type="nucleotide sequence ID" value="NZ_QRDX01000005.1"/>
</dbReference>
<keyword evidence="4" id="KW-1185">Reference proteome</keyword>
<gene>
    <name evidence="3" type="ORF">DFQ02_10551</name>
</gene>
<accession>A0A3D9HEC4</accession>
<evidence type="ECO:0000256" key="1">
    <source>
        <dbReference type="SAM" id="MobiDB-lite"/>
    </source>
</evidence>
<sequence length="296" mass="32572">MTKHLLKYRIRGTIVLSIFLLFCISCSSKPTSEVEQEDSATEEPKDSITPENNTPTNQNCDDPSDFPNLGPSALGSKSCDDVSNPNNKGTLDCRTDSTLGGYENLADGWGSYKIIGGPIRYDGTKTRVERFFKRLQQGTNKKMILSGSLKIIDLSDGNTCIIQSHANGDILKGEEAGSANRSAQFLIYAKKGANNKVQLETHTTTNPYTSDTGGARDVKDFTTLNYHQDYDFVYETGYDADGTAFSKIKIGNIKVFIEHNHTTEDVVTRYGAYGASDEGDVTAHVEFKDVELCRVE</sequence>
<evidence type="ECO:0000313" key="4">
    <source>
        <dbReference type="Proteomes" id="UP000256629"/>
    </source>
</evidence>
<feature type="signal peptide" evidence="2">
    <location>
        <begin position="1"/>
        <end position="28"/>
    </location>
</feature>
<feature type="compositionally biased region" description="Polar residues" evidence="1">
    <location>
        <begin position="49"/>
        <end position="61"/>
    </location>
</feature>
<reference evidence="3 4" key="1">
    <citation type="submission" date="2018-07" db="EMBL/GenBank/DDBJ databases">
        <title>Genomic Encyclopedia of Type Strains, Phase III (KMG-III): the genomes of soil and plant-associated and newly described type strains.</title>
        <authorList>
            <person name="Whitman W."/>
        </authorList>
    </citation>
    <scope>NUCLEOTIDE SEQUENCE [LARGE SCALE GENOMIC DNA]</scope>
    <source>
        <strain evidence="3 4">CECT 8487</strain>
    </source>
</reference>
<feature type="chain" id="PRO_5017582436" description="Alginate lyase" evidence="2">
    <location>
        <begin position="29"/>
        <end position="296"/>
    </location>
</feature>
<keyword evidence="2" id="KW-0732">Signal</keyword>
<proteinExistence type="predicted"/>
<dbReference type="OrthoDB" id="1418550at2"/>
<comment type="caution">
    <text evidence="3">The sequence shown here is derived from an EMBL/GenBank/DDBJ whole genome shotgun (WGS) entry which is preliminary data.</text>
</comment>
<dbReference type="Proteomes" id="UP000256629">
    <property type="component" value="Unassembled WGS sequence"/>
</dbReference>
<evidence type="ECO:0000313" key="3">
    <source>
        <dbReference type="EMBL" id="RED47824.1"/>
    </source>
</evidence>
<name>A0A3D9HEC4_9FLAO</name>
<evidence type="ECO:0008006" key="5">
    <source>
        <dbReference type="Google" id="ProtNLM"/>
    </source>
</evidence>
<organism evidence="3 4">
    <name type="scientific">Seonamhaeicola aphaedonensis</name>
    <dbReference type="NCBI Taxonomy" id="1461338"/>
    <lineage>
        <taxon>Bacteria</taxon>
        <taxon>Pseudomonadati</taxon>
        <taxon>Bacteroidota</taxon>
        <taxon>Flavobacteriia</taxon>
        <taxon>Flavobacteriales</taxon>
        <taxon>Flavobacteriaceae</taxon>
    </lineage>
</organism>